<evidence type="ECO:0000259" key="1">
    <source>
        <dbReference type="Pfam" id="PF02875"/>
    </source>
</evidence>
<dbReference type="EMBL" id="JDVG02000571">
    <property type="protein sequence ID" value="KFB71248.1"/>
    <property type="molecule type" value="Genomic_DNA"/>
</dbReference>
<name>A0A080LSC7_9PROT</name>
<evidence type="ECO:0000313" key="2">
    <source>
        <dbReference type="EMBL" id="KFB71248.1"/>
    </source>
</evidence>
<reference evidence="2 3" key="1">
    <citation type="submission" date="2014-02" db="EMBL/GenBank/DDBJ databases">
        <title>Expanding our view of genomic diversity in Candidatus Accumulibacter clades.</title>
        <authorList>
            <person name="Skennerton C.T."/>
            <person name="Barr J.J."/>
            <person name="Slater F.R."/>
            <person name="Bond P.L."/>
            <person name="Tyson G.W."/>
        </authorList>
    </citation>
    <scope>NUCLEOTIDE SEQUENCE [LARGE SCALE GENOMIC DNA]</scope>
    <source>
        <strain evidence="3">BA-91</strain>
    </source>
</reference>
<dbReference type="InterPro" id="IPR004101">
    <property type="entry name" value="Mur_ligase_C"/>
</dbReference>
<proteinExistence type="predicted"/>
<accession>A0A080LSC7</accession>
<protein>
    <submittedName>
        <fullName evidence="2">Bifunctional protein FolC</fullName>
    </submittedName>
</protein>
<dbReference type="InterPro" id="IPR036615">
    <property type="entry name" value="Mur_ligase_C_dom_sf"/>
</dbReference>
<organism evidence="2 3">
    <name type="scientific">Candidatus Accumulibacter phosphatis</name>
    <dbReference type="NCBI Taxonomy" id="327160"/>
    <lineage>
        <taxon>Bacteria</taxon>
        <taxon>Pseudomonadati</taxon>
        <taxon>Pseudomonadota</taxon>
        <taxon>Betaproteobacteria</taxon>
        <taxon>Candidatus Accumulibacter</taxon>
    </lineage>
</organism>
<gene>
    <name evidence="2" type="primary">folC</name>
    <name evidence="2" type="ORF">AW09_003621</name>
</gene>
<dbReference type="SUPFAM" id="SSF53244">
    <property type="entry name" value="MurD-like peptide ligases, peptide-binding domain"/>
    <property type="match status" value="1"/>
</dbReference>
<dbReference type="Proteomes" id="UP000020077">
    <property type="component" value="Unassembled WGS sequence"/>
</dbReference>
<comment type="caution">
    <text evidence="2">The sequence shown here is derived from an EMBL/GenBank/DDBJ whole genome shotgun (WGS) entry which is preliminary data.</text>
</comment>
<dbReference type="AlphaFoldDB" id="A0A080LSC7"/>
<dbReference type="Pfam" id="PF02875">
    <property type="entry name" value="Mur_ligase_C"/>
    <property type="match status" value="1"/>
</dbReference>
<feature type="domain" description="Mur ligase C-terminal" evidence="1">
    <location>
        <begin position="3"/>
        <end position="79"/>
    </location>
</feature>
<sequence length="103" mass="10588">MLADKDIAGSLAPLAGMVDTWLLADLDVPRGASAAVLATAINGAGLAGHVECFASPAQAFARSPELAGENGRIIVFGSFYTVAAIQHSMHLVDDRSDASGLHR</sequence>
<dbReference type="Gene3D" id="3.90.190.20">
    <property type="entry name" value="Mur ligase, C-terminal domain"/>
    <property type="match status" value="1"/>
</dbReference>
<evidence type="ECO:0000313" key="3">
    <source>
        <dbReference type="Proteomes" id="UP000020077"/>
    </source>
</evidence>
<dbReference type="GO" id="GO:0016881">
    <property type="term" value="F:acid-amino acid ligase activity"/>
    <property type="evidence" value="ECO:0007669"/>
    <property type="project" value="InterPro"/>
</dbReference>